<protein>
    <submittedName>
        <fullName evidence="1">Uncharacterized protein</fullName>
    </submittedName>
</protein>
<evidence type="ECO:0000313" key="2">
    <source>
        <dbReference type="Proteomes" id="UP000477386"/>
    </source>
</evidence>
<proteinExistence type="predicted"/>
<reference evidence="1 2" key="1">
    <citation type="submission" date="2020-02" db="EMBL/GenBank/DDBJ databases">
        <title>Draft genome sequence of two Spirosoma agri KCTC 52727 and Spirosoma terrae KCTC 52035.</title>
        <authorList>
            <person name="Rojas J."/>
            <person name="Ambika Manirajan B."/>
            <person name="Ratering S."/>
            <person name="Suarez C."/>
            <person name="Schnell S."/>
        </authorList>
    </citation>
    <scope>NUCLEOTIDE SEQUENCE [LARGE SCALE GENOMIC DNA]</scope>
    <source>
        <strain evidence="1 2">KCTC 52727</strain>
    </source>
</reference>
<dbReference type="AlphaFoldDB" id="A0A6M0INX2"/>
<dbReference type="RefSeq" id="WP_164043119.1">
    <property type="nucleotide sequence ID" value="NZ_JAAGNZ010000003.1"/>
</dbReference>
<keyword evidence="2" id="KW-1185">Reference proteome</keyword>
<name>A0A6M0INX2_9BACT</name>
<evidence type="ECO:0000313" key="1">
    <source>
        <dbReference type="EMBL" id="NEU70019.1"/>
    </source>
</evidence>
<comment type="caution">
    <text evidence="1">The sequence shown here is derived from an EMBL/GenBank/DDBJ whole genome shotgun (WGS) entry which is preliminary data.</text>
</comment>
<dbReference type="EMBL" id="JAAGNZ010000003">
    <property type="protein sequence ID" value="NEU70019.1"/>
    <property type="molecule type" value="Genomic_DNA"/>
</dbReference>
<sequence>MHAAHEAECPAAVPLIGTVLWRTGERLAKVYGDQAYNGVFAKALAEWSIDRTGDPVRESFTSRIGPRLCACSQALGGRTEHCVD</sequence>
<accession>A0A6M0INX2</accession>
<organism evidence="1 2">
    <name type="scientific">Spirosoma agri</name>
    <dbReference type="NCBI Taxonomy" id="1987381"/>
    <lineage>
        <taxon>Bacteria</taxon>
        <taxon>Pseudomonadati</taxon>
        <taxon>Bacteroidota</taxon>
        <taxon>Cytophagia</taxon>
        <taxon>Cytophagales</taxon>
        <taxon>Cytophagaceae</taxon>
        <taxon>Spirosoma</taxon>
    </lineage>
</organism>
<dbReference type="Proteomes" id="UP000477386">
    <property type="component" value="Unassembled WGS sequence"/>
</dbReference>
<gene>
    <name evidence="1" type="ORF">GK091_24270</name>
</gene>